<evidence type="ECO:0000313" key="4">
    <source>
        <dbReference type="Proteomes" id="UP000613512"/>
    </source>
</evidence>
<comment type="caution">
    <text evidence="3">The sequence shown here is derived from an EMBL/GenBank/DDBJ whole genome shotgun (WGS) entry which is preliminary data.</text>
</comment>
<evidence type="ECO:0000259" key="2">
    <source>
        <dbReference type="PROSITE" id="PS51704"/>
    </source>
</evidence>
<sequence>MGDKREKSRKSKWKIAFGIIGSLILVWLIIYLWPVSKNTDLSKFDKGRPLVIAHGGGNHLAPSNTLAAFTNASELGVDVLEFDIHMTKDGHLVSIHDPTIDRTTDGTGIVNEMTLEEVQSYDAAYSFQDLNGEYSFRGQGVYIPTVEEIFSTINDPEMLYTIEIKDTNHPELYREMSEKLWELIKSYGLEENVIIAAFDHDIIEIVKDVTNGEALVSGGRDEITKFVIFHKLFLNGLYKQQVHALQIPTEDSNINLMDKKIIRGANKRGMQVHYWTINDTETMQELIDLGANGIMTDRPDLLLELLE</sequence>
<dbReference type="Gene3D" id="3.20.20.190">
    <property type="entry name" value="Phosphatidylinositol (PI) phosphodiesterase"/>
    <property type="match status" value="1"/>
</dbReference>
<dbReference type="GO" id="GO:0008081">
    <property type="term" value="F:phosphoric diester hydrolase activity"/>
    <property type="evidence" value="ECO:0007669"/>
    <property type="project" value="InterPro"/>
</dbReference>
<dbReference type="InterPro" id="IPR017946">
    <property type="entry name" value="PLC-like_Pdiesterase_TIM-brl"/>
</dbReference>
<dbReference type="SUPFAM" id="SSF51695">
    <property type="entry name" value="PLC-like phosphodiesterases"/>
    <property type="match status" value="1"/>
</dbReference>
<feature type="domain" description="GP-PDE" evidence="2">
    <location>
        <begin position="49"/>
        <end position="306"/>
    </location>
</feature>
<dbReference type="RefSeq" id="WP_229740776.1">
    <property type="nucleotide sequence ID" value="NZ_BMEY01000020.1"/>
</dbReference>
<dbReference type="PROSITE" id="PS51704">
    <property type="entry name" value="GP_PDE"/>
    <property type="match status" value="1"/>
</dbReference>
<keyword evidence="4" id="KW-1185">Reference proteome</keyword>
<dbReference type="GO" id="GO:0006629">
    <property type="term" value="P:lipid metabolic process"/>
    <property type="evidence" value="ECO:0007669"/>
    <property type="project" value="InterPro"/>
</dbReference>
<accession>A0A916WCN9</accession>
<dbReference type="Pfam" id="PF03009">
    <property type="entry name" value="GDPD"/>
    <property type="match status" value="1"/>
</dbReference>
<reference evidence="3" key="1">
    <citation type="journal article" date="2014" name="Int. J. Syst. Evol. Microbiol.">
        <title>Complete genome sequence of Corynebacterium casei LMG S-19264T (=DSM 44701T), isolated from a smear-ripened cheese.</title>
        <authorList>
            <consortium name="US DOE Joint Genome Institute (JGI-PGF)"/>
            <person name="Walter F."/>
            <person name="Albersmeier A."/>
            <person name="Kalinowski J."/>
            <person name="Ruckert C."/>
        </authorList>
    </citation>
    <scope>NUCLEOTIDE SEQUENCE</scope>
    <source>
        <strain evidence="3">CGMCC 1.12408</strain>
    </source>
</reference>
<dbReference type="InterPro" id="IPR030395">
    <property type="entry name" value="GP_PDE_dom"/>
</dbReference>
<name>A0A916WCN9_9BACI</name>
<keyword evidence="1" id="KW-0472">Membrane</keyword>
<dbReference type="CDD" id="cd08561">
    <property type="entry name" value="GDPD_cytoplasmic_ScUgpQ2_like"/>
    <property type="match status" value="1"/>
</dbReference>
<evidence type="ECO:0000256" key="1">
    <source>
        <dbReference type="SAM" id="Phobius"/>
    </source>
</evidence>
<evidence type="ECO:0000313" key="3">
    <source>
        <dbReference type="EMBL" id="GGA86786.1"/>
    </source>
</evidence>
<reference evidence="3" key="2">
    <citation type="submission" date="2020-09" db="EMBL/GenBank/DDBJ databases">
        <authorList>
            <person name="Sun Q."/>
            <person name="Zhou Y."/>
        </authorList>
    </citation>
    <scope>NUCLEOTIDE SEQUENCE</scope>
    <source>
        <strain evidence="3">CGMCC 1.12408</strain>
    </source>
</reference>
<dbReference type="PANTHER" id="PTHR46211">
    <property type="entry name" value="GLYCEROPHOSPHORYL DIESTER PHOSPHODIESTERASE"/>
    <property type="match status" value="1"/>
</dbReference>
<dbReference type="Proteomes" id="UP000613512">
    <property type="component" value="Unassembled WGS sequence"/>
</dbReference>
<proteinExistence type="predicted"/>
<dbReference type="EMBL" id="BMEY01000020">
    <property type="protein sequence ID" value="GGA86786.1"/>
    <property type="molecule type" value="Genomic_DNA"/>
</dbReference>
<keyword evidence="1" id="KW-0812">Transmembrane</keyword>
<dbReference type="AlphaFoldDB" id="A0A916WCN9"/>
<gene>
    <name evidence="3" type="ORF">GCM10008025_32070</name>
</gene>
<organism evidence="3 4">
    <name type="scientific">Ornithinibacillus halotolerans</name>
    <dbReference type="NCBI Taxonomy" id="1274357"/>
    <lineage>
        <taxon>Bacteria</taxon>
        <taxon>Bacillati</taxon>
        <taxon>Bacillota</taxon>
        <taxon>Bacilli</taxon>
        <taxon>Bacillales</taxon>
        <taxon>Bacillaceae</taxon>
        <taxon>Ornithinibacillus</taxon>
    </lineage>
</organism>
<protein>
    <submittedName>
        <fullName evidence="3">Glycerophosphoryl diester phosphodiesterase</fullName>
    </submittedName>
</protein>
<feature type="transmembrane region" description="Helical" evidence="1">
    <location>
        <begin position="12"/>
        <end position="33"/>
    </location>
</feature>
<keyword evidence="1" id="KW-1133">Transmembrane helix</keyword>
<dbReference type="PANTHER" id="PTHR46211:SF14">
    <property type="entry name" value="GLYCEROPHOSPHODIESTER PHOSPHODIESTERASE"/>
    <property type="match status" value="1"/>
</dbReference>